<proteinExistence type="predicted"/>
<dbReference type="RefSeq" id="WP_119555492.1">
    <property type="nucleotide sequence ID" value="NZ_QXUI01000011.1"/>
</dbReference>
<evidence type="ECO:0000313" key="1">
    <source>
        <dbReference type="EMBL" id="RIM90964.1"/>
    </source>
</evidence>
<name>A0AAQ0RWS1_STAXY</name>
<sequence>MLNYDLAQLIDSSNQDLEFKGVPSISLVNCLDQLNLQGINETDKLIHLRPEIFLDETHYMGEHDSAKIKVNNAKSKVDVNIQSLITKNNHTFNSEAKTKIKTPFANKRIFCAGQLINRKYKQGISFAPKSDEGVRFDSVEYKNLLENGEFNNHIRYEAFKLLDMAFEKLEYSQKFNADCFSNLSIFNEDDNKSNIDYTLFDYLNDKYIIYPYKVTETWQLAFDVDIDNIDIDKDTSLGSSINISYYLCVLGYSENYLRNNTQKDKILFEQAIFEKNLMSPNLDITELGKVYKDDLMTYFNVYTETVEVDEFSIAQSSKITPIVHENPNNYDLEIEYDDSLLFKEPKVISMLPILDK</sequence>
<reference evidence="1 2" key="1">
    <citation type="journal article" date="2016" name="Front. Microbiol.">
        <title>Comprehensive Phylogenetic Analysis of Bovine Non-aureus Staphylococci Species Based on Whole-Genome Sequencing.</title>
        <authorList>
            <person name="Naushad S."/>
            <person name="Barkema H.W."/>
            <person name="Luby C."/>
            <person name="Condas L.A."/>
            <person name="Nobrega D.B."/>
            <person name="Carson D.A."/>
            <person name="De Buck J."/>
        </authorList>
    </citation>
    <scope>NUCLEOTIDE SEQUENCE [LARGE SCALE GENOMIC DNA]</scope>
    <source>
        <strain evidence="1 2">SNUC 1349</strain>
    </source>
</reference>
<accession>A0AAQ0RWS1</accession>
<gene>
    <name evidence="1" type="ORF">BU104_12590</name>
</gene>
<dbReference type="AlphaFoldDB" id="A0AAQ0RWS1"/>
<protein>
    <submittedName>
        <fullName evidence="1">Uncharacterized protein</fullName>
    </submittedName>
</protein>
<organism evidence="1 2">
    <name type="scientific">Staphylococcus xylosus</name>
    <dbReference type="NCBI Taxonomy" id="1288"/>
    <lineage>
        <taxon>Bacteria</taxon>
        <taxon>Bacillati</taxon>
        <taxon>Bacillota</taxon>
        <taxon>Bacilli</taxon>
        <taxon>Bacillales</taxon>
        <taxon>Staphylococcaceae</taxon>
        <taxon>Staphylococcus</taxon>
    </lineage>
</organism>
<evidence type="ECO:0000313" key="2">
    <source>
        <dbReference type="Proteomes" id="UP000285579"/>
    </source>
</evidence>
<dbReference type="EMBL" id="QXUI01000011">
    <property type="protein sequence ID" value="RIM90964.1"/>
    <property type="molecule type" value="Genomic_DNA"/>
</dbReference>
<dbReference type="Proteomes" id="UP000285579">
    <property type="component" value="Unassembled WGS sequence"/>
</dbReference>
<comment type="caution">
    <text evidence="1">The sequence shown here is derived from an EMBL/GenBank/DDBJ whole genome shotgun (WGS) entry which is preliminary data.</text>
</comment>